<evidence type="ECO:0000256" key="3">
    <source>
        <dbReference type="ARBA" id="ARBA00022692"/>
    </source>
</evidence>
<dbReference type="AlphaFoldDB" id="K9W2S2"/>
<evidence type="ECO:0000256" key="1">
    <source>
        <dbReference type="ARBA" id="ARBA00004651"/>
    </source>
</evidence>
<evidence type="ECO:0000256" key="4">
    <source>
        <dbReference type="ARBA" id="ARBA00022989"/>
    </source>
</evidence>
<feature type="transmembrane region" description="Helical" evidence="6">
    <location>
        <begin position="306"/>
        <end position="324"/>
    </location>
</feature>
<dbReference type="PANTHER" id="PTHR33529:SF6">
    <property type="entry name" value="YJGP_YJGQ FAMILY PERMEASE"/>
    <property type="match status" value="1"/>
</dbReference>
<dbReference type="Proteomes" id="UP000010472">
    <property type="component" value="Chromosome"/>
</dbReference>
<feature type="transmembrane region" description="Helical" evidence="6">
    <location>
        <begin position="115"/>
        <end position="133"/>
    </location>
</feature>
<reference evidence="7 8" key="1">
    <citation type="submission" date="2012-06" db="EMBL/GenBank/DDBJ databases">
        <title>Finished chromosome of genome of Crinalium epipsammum PCC 9333.</title>
        <authorList>
            <consortium name="US DOE Joint Genome Institute"/>
            <person name="Gugger M."/>
            <person name="Coursin T."/>
            <person name="Rippka R."/>
            <person name="Tandeau De Marsac N."/>
            <person name="Huntemann M."/>
            <person name="Wei C.-L."/>
            <person name="Han J."/>
            <person name="Detter J.C."/>
            <person name="Han C."/>
            <person name="Tapia R."/>
            <person name="Davenport K."/>
            <person name="Daligault H."/>
            <person name="Erkkila T."/>
            <person name="Gu W."/>
            <person name="Munk A.C.C."/>
            <person name="Teshima H."/>
            <person name="Xu Y."/>
            <person name="Chain P."/>
            <person name="Chen A."/>
            <person name="Krypides N."/>
            <person name="Mavromatis K."/>
            <person name="Markowitz V."/>
            <person name="Szeto E."/>
            <person name="Ivanova N."/>
            <person name="Mikhailova N."/>
            <person name="Ovchinnikova G."/>
            <person name="Pagani I."/>
            <person name="Pati A."/>
            <person name="Goodwin L."/>
            <person name="Peters L."/>
            <person name="Pitluck S."/>
            <person name="Woyke T."/>
            <person name="Kerfeld C."/>
        </authorList>
    </citation>
    <scope>NUCLEOTIDE SEQUENCE [LARGE SCALE GENOMIC DNA]</scope>
    <source>
        <strain evidence="7 8">PCC 9333</strain>
    </source>
</reference>
<feature type="transmembrane region" description="Helical" evidence="6">
    <location>
        <begin position="76"/>
        <end position="94"/>
    </location>
</feature>
<dbReference type="HOGENOM" id="CLU_028799_3_1_3"/>
<keyword evidence="5 6" id="KW-0472">Membrane</keyword>
<dbReference type="EMBL" id="CP003620">
    <property type="protein sequence ID" value="AFZ14037.1"/>
    <property type="molecule type" value="Genomic_DNA"/>
</dbReference>
<comment type="subcellular location">
    <subcellularLocation>
        <location evidence="1">Cell membrane</location>
        <topology evidence="1">Multi-pass membrane protein</topology>
    </subcellularLocation>
</comment>
<dbReference type="KEGG" id="cep:Cri9333_3204"/>
<evidence type="ECO:0000256" key="2">
    <source>
        <dbReference type="ARBA" id="ARBA00022475"/>
    </source>
</evidence>
<feature type="transmembrane region" description="Helical" evidence="6">
    <location>
        <begin position="367"/>
        <end position="386"/>
    </location>
</feature>
<keyword evidence="3 6" id="KW-0812">Transmembrane</keyword>
<dbReference type="PANTHER" id="PTHR33529">
    <property type="entry name" value="SLR0882 PROTEIN-RELATED"/>
    <property type="match status" value="1"/>
</dbReference>
<dbReference type="PATRIC" id="fig|1173022.3.peg.3465"/>
<dbReference type="Pfam" id="PF03739">
    <property type="entry name" value="LptF_LptG"/>
    <property type="match status" value="1"/>
</dbReference>
<evidence type="ECO:0000256" key="6">
    <source>
        <dbReference type="SAM" id="Phobius"/>
    </source>
</evidence>
<dbReference type="InterPro" id="IPR005495">
    <property type="entry name" value="LptG/LptF_permease"/>
</dbReference>
<dbReference type="RefSeq" id="WP_015204144.1">
    <property type="nucleotide sequence ID" value="NC_019753.1"/>
</dbReference>
<proteinExistence type="predicted"/>
<dbReference type="STRING" id="1173022.Cri9333_3204"/>
<protein>
    <submittedName>
        <fullName evidence="7">Permease YjgP/YjgQ family protein</fullName>
    </submittedName>
</protein>
<keyword evidence="4 6" id="KW-1133">Transmembrane helix</keyword>
<evidence type="ECO:0000256" key="5">
    <source>
        <dbReference type="ARBA" id="ARBA00023136"/>
    </source>
</evidence>
<accession>K9W2S2</accession>
<keyword evidence="8" id="KW-1185">Reference proteome</keyword>
<feature type="transmembrane region" description="Helical" evidence="6">
    <location>
        <begin position="336"/>
        <end position="355"/>
    </location>
</feature>
<organism evidence="7 8">
    <name type="scientific">Crinalium epipsammum PCC 9333</name>
    <dbReference type="NCBI Taxonomy" id="1173022"/>
    <lineage>
        <taxon>Bacteria</taxon>
        <taxon>Bacillati</taxon>
        <taxon>Cyanobacteriota</taxon>
        <taxon>Cyanophyceae</taxon>
        <taxon>Gomontiellales</taxon>
        <taxon>Gomontiellaceae</taxon>
        <taxon>Crinalium</taxon>
    </lineage>
</organism>
<sequence>MTFSKSKFYQPRLPGFSVMDRYIAIELLMPFLFGVGAFSSLGVAIGSLFDLVRQVAESGLLIAIAVKVLLLKMPEFIVYAFPMSTLLTCLMTYSRFSSDSEIIALRSCGISIYRLILPAIVLSFMVTGMTFLFNELVVPAANYEASTTLSQALKKDQLTLKEENIFYPEYREEQVNGAKTKTLARLFYADKFDGKQMKNLTILDWSRKGLNQIVTADSATWNTQENTWDFFNGSIYIVAPDASYRNILKFEHQKLRLSRAPLDLASKGRDYGEMNIAQSLEYLKILNMSGDDKKTTKLKVRIQQKISLPFVCLVFGIVGAALGIRPQRTGRATSFGVSVIVIFSYYLLSFISGALGQVSVLSPFLAAWLPNIFGLTAGGVMVLRVAR</sequence>
<name>K9W2S2_9CYAN</name>
<dbReference type="eggNOG" id="COG0795">
    <property type="taxonomic scope" value="Bacteria"/>
</dbReference>
<dbReference type="GO" id="GO:0015920">
    <property type="term" value="P:lipopolysaccharide transport"/>
    <property type="evidence" value="ECO:0007669"/>
    <property type="project" value="TreeGrafter"/>
</dbReference>
<gene>
    <name evidence="7" type="ORF">Cri9333_3204</name>
</gene>
<dbReference type="GO" id="GO:0043190">
    <property type="term" value="C:ATP-binding cassette (ABC) transporter complex"/>
    <property type="evidence" value="ECO:0007669"/>
    <property type="project" value="TreeGrafter"/>
</dbReference>
<keyword evidence="2" id="KW-1003">Cell membrane</keyword>
<evidence type="ECO:0000313" key="8">
    <source>
        <dbReference type="Proteomes" id="UP000010472"/>
    </source>
</evidence>
<feature type="transmembrane region" description="Helical" evidence="6">
    <location>
        <begin position="22"/>
        <end position="44"/>
    </location>
</feature>
<evidence type="ECO:0000313" key="7">
    <source>
        <dbReference type="EMBL" id="AFZ14037.1"/>
    </source>
</evidence>